<keyword evidence="1" id="KW-0472">Membrane</keyword>
<evidence type="ECO:0000256" key="2">
    <source>
        <dbReference type="SAM" id="SignalP"/>
    </source>
</evidence>
<dbReference type="InterPro" id="IPR015915">
    <property type="entry name" value="Kelch-typ_b-propeller"/>
</dbReference>
<dbReference type="Gene3D" id="2.120.10.80">
    <property type="entry name" value="Kelch-type beta propeller"/>
    <property type="match status" value="2"/>
</dbReference>
<reference evidence="3 4" key="1">
    <citation type="submission" date="2024-04" db="EMBL/GenBank/DDBJ databases">
        <title>genome sequences of Mucor flavus KT1a and Helicostylum pulchrum KT1b strains isolated from the surface of a dry-aged beef.</title>
        <authorList>
            <person name="Toyotome T."/>
            <person name="Hosono M."/>
            <person name="Torimaru M."/>
            <person name="Fukuda K."/>
            <person name="Mikami N."/>
        </authorList>
    </citation>
    <scope>NUCLEOTIDE SEQUENCE [LARGE SCALE GENOMIC DNA]</scope>
    <source>
        <strain evidence="3 4">KT1a</strain>
    </source>
</reference>
<dbReference type="SUPFAM" id="SSF117281">
    <property type="entry name" value="Kelch motif"/>
    <property type="match status" value="1"/>
</dbReference>
<gene>
    <name evidence="3" type="ORF">MFLAVUS_007605</name>
</gene>
<feature type="transmembrane region" description="Helical" evidence="1">
    <location>
        <begin position="409"/>
        <end position="431"/>
    </location>
</feature>
<comment type="caution">
    <text evidence="3">The sequence shown here is derived from an EMBL/GenBank/DDBJ whole genome shotgun (WGS) entry which is preliminary data.</text>
</comment>
<evidence type="ECO:0000256" key="1">
    <source>
        <dbReference type="SAM" id="Phobius"/>
    </source>
</evidence>
<protein>
    <recommendedName>
        <fullName evidence="5">Galactose oxidase</fullName>
    </recommendedName>
</protein>
<name>A0ABP9Z4S7_9FUNG</name>
<feature type="transmembrane region" description="Helical" evidence="1">
    <location>
        <begin position="716"/>
        <end position="740"/>
    </location>
</feature>
<dbReference type="PANTHER" id="PTHR23244">
    <property type="entry name" value="KELCH REPEAT DOMAIN"/>
    <property type="match status" value="1"/>
</dbReference>
<feature type="signal peptide" evidence="2">
    <location>
        <begin position="1"/>
        <end position="21"/>
    </location>
</feature>
<dbReference type="InterPro" id="IPR011043">
    <property type="entry name" value="Gal_Oxase/kelch_b-propeller"/>
</dbReference>
<evidence type="ECO:0000313" key="4">
    <source>
        <dbReference type="Proteomes" id="UP001473302"/>
    </source>
</evidence>
<keyword evidence="1" id="KW-0812">Transmembrane</keyword>
<feature type="chain" id="PRO_5045746566" description="Galactose oxidase" evidence="2">
    <location>
        <begin position="22"/>
        <end position="895"/>
    </location>
</feature>
<keyword evidence="2" id="KW-0732">Signal</keyword>
<proteinExistence type="predicted"/>
<keyword evidence="1" id="KW-1133">Transmembrane helix</keyword>
<keyword evidence="4" id="KW-1185">Reference proteome</keyword>
<accession>A0ABP9Z4S7</accession>
<evidence type="ECO:0000313" key="3">
    <source>
        <dbReference type="EMBL" id="GAA5814115.1"/>
    </source>
</evidence>
<sequence length="895" mass="100454">MIKLVSLIGVFFWTFLGVTEAKYPVIVNNTAIKFSPKLHGRSTVVYENRMYVYGGRGADASPLTNNLYVYDFDVDPNAAVMFLVNQKNSGPVCFFCGAVMIDNNTRMLILTKNITGLSMTNATNDTIVQPYIFDFKTSSWSIDNRAPIFDESLRHVFQIRQQHATVLGDDGLIYTIGGVDYFRLSLVASTSWYYNPLDNSYGIIADFNQTAYIAVGHNAFRLSGTTIGSTLGKTNINGAYSYNSPFEMKILDTVSKSWISPQRIKDNKSGIVNRDGGSSVTFNDGKYVCIYGGKRDSDTIYTSGYIINLKTMTSSLLEITDNNYFVTPRYYAHLSVISEKYLVYGFGLYKFIGPLEISSIELLKLPTTEEIQNSNLEAGESFPDLTWVIPTSSSLDPDAKATSRLSGPIILSIIFAVPVTIFIAFVAITVFNRKKINGKIQAKSNRIYMTDLAKHLFVLDSPISSTDSFETKENMTIPDVRVCYSGWNYYSDYDVGSSGDGAFPTLLCQNLESVDLKRGCGDIVVLDRKFVTPSFPGQAGNTKCYMHKSNHSKSVVTKDAPTVLLYHNGRSNLKRQAVYIQLYEPEKNPNRVVYLNETIHGFDIEATDKWLDSERAGKSKSEVANQFLAVYPDSYVSLRFDIVNTLKIDPDSKWNLIGIFPKFIRTSELSITHTDVLNRDKYVGSTLAAPEYLGEIQISPASFNVKTTTEKRDVTVINTLGVFAGIVSMLLAFHIFLFGARPTDPWGFVQKASIRRNQRQKKKEEMEKYFHISEVGSVPFITPVHQRFSSIYKVNSQQNEKPDVGREDSETELMTTKFYSQIDNNSNDNEDLENPRSVYNLTDVGDRLAQLEGRNQILELVLKSYYIDDKIFRELSAGSGKKAPNMERSDSGKVV</sequence>
<dbReference type="Proteomes" id="UP001473302">
    <property type="component" value="Unassembled WGS sequence"/>
</dbReference>
<dbReference type="SUPFAM" id="SSF50965">
    <property type="entry name" value="Galactose oxidase, central domain"/>
    <property type="match status" value="1"/>
</dbReference>
<evidence type="ECO:0008006" key="5">
    <source>
        <dbReference type="Google" id="ProtNLM"/>
    </source>
</evidence>
<dbReference type="EMBL" id="BAABUK010000019">
    <property type="protein sequence ID" value="GAA5814115.1"/>
    <property type="molecule type" value="Genomic_DNA"/>
</dbReference>
<organism evidence="3 4">
    <name type="scientific">Mucor flavus</name>
    <dbReference type="NCBI Taxonomy" id="439312"/>
    <lineage>
        <taxon>Eukaryota</taxon>
        <taxon>Fungi</taxon>
        <taxon>Fungi incertae sedis</taxon>
        <taxon>Mucoromycota</taxon>
        <taxon>Mucoromycotina</taxon>
        <taxon>Mucoromycetes</taxon>
        <taxon>Mucorales</taxon>
        <taxon>Mucorineae</taxon>
        <taxon>Mucoraceae</taxon>
        <taxon>Mucor</taxon>
    </lineage>
</organism>